<feature type="domain" description="Hyaluronan/mRNA-binding protein" evidence="4">
    <location>
        <begin position="114"/>
        <end position="214"/>
    </location>
</feature>
<dbReference type="OrthoDB" id="5426471at2759"/>
<keyword evidence="6" id="KW-1185">Reference proteome</keyword>
<organism evidence="5 6">
    <name type="scientific">Lophiotrema nucula</name>
    <dbReference type="NCBI Taxonomy" id="690887"/>
    <lineage>
        <taxon>Eukaryota</taxon>
        <taxon>Fungi</taxon>
        <taxon>Dikarya</taxon>
        <taxon>Ascomycota</taxon>
        <taxon>Pezizomycotina</taxon>
        <taxon>Dothideomycetes</taxon>
        <taxon>Pleosporomycetidae</taxon>
        <taxon>Pleosporales</taxon>
        <taxon>Lophiotremataceae</taxon>
        <taxon>Lophiotrema</taxon>
    </lineage>
</organism>
<dbReference type="Pfam" id="PF09598">
    <property type="entry name" value="Stm1_N"/>
    <property type="match status" value="1"/>
</dbReference>
<reference evidence="5" key="1">
    <citation type="journal article" date="2020" name="Stud. Mycol.">
        <title>101 Dothideomycetes genomes: a test case for predicting lifestyles and emergence of pathogens.</title>
        <authorList>
            <person name="Haridas S."/>
            <person name="Albert R."/>
            <person name="Binder M."/>
            <person name="Bloem J."/>
            <person name="Labutti K."/>
            <person name="Salamov A."/>
            <person name="Andreopoulos B."/>
            <person name="Baker S."/>
            <person name="Barry K."/>
            <person name="Bills G."/>
            <person name="Bluhm B."/>
            <person name="Cannon C."/>
            <person name="Castanera R."/>
            <person name="Culley D."/>
            <person name="Daum C."/>
            <person name="Ezra D."/>
            <person name="Gonzalez J."/>
            <person name="Henrissat B."/>
            <person name="Kuo A."/>
            <person name="Liang C."/>
            <person name="Lipzen A."/>
            <person name="Lutzoni F."/>
            <person name="Magnuson J."/>
            <person name="Mondo S."/>
            <person name="Nolan M."/>
            <person name="Ohm R."/>
            <person name="Pangilinan J."/>
            <person name="Park H.-J."/>
            <person name="Ramirez L."/>
            <person name="Alfaro M."/>
            <person name="Sun H."/>
            <person name="Tritt A."/>
            <person name="Yoshinaga Y."/>
            <person name="Zwiers L.-H."/>
            <person name="Turgeon B."/>
            <person name="Goodwin S."/>
            <person name="Spatafora J."/>
            <person name="Crous P."/>
            <person name="Grigoriev I."/>
        </authorList>
    </citation>
    <scope>NUCLEOTIDE SEQUENCE</scope>
    <source>
        <strain evidence="5">CBS 627.86</strain>
    </source>
</reference>
<dbReference type="PANTHER" id="PTHR12299:SF17">
    <property type="entry name" value="AT19571P-RELATED"/>
    <property type="match status" value="1"/>
</dbReference>
<evidence type="ECO:0000256" key="3">
    <source>
        <dbReference type="SAM" id="MobiDB-lite"/>
    </source>
</evidence>
<feature type="compositionally biased region" description="Basic and acidic residues" evidence="3">
    <location>
        <begin position="69"/>
        <end position="105"/>
    </location>
</feature>
<feature type="compositionally biased region" description="Gly residues" evidence="3">
    <location>
        <begin position="297"/>
        <end position="315"/>
    </location>
</feature>
<evidence type="ECO:0000313" key="5">
    <source>
        <dbReference type="EMBL" id="KAF2114413.1"/>
    </source>
</evidence>
<name>A0A6A5Z5W7_9PLEO</name>
<dbReference type="InterPro" id="IPR006861">
    <property type="entry name" value="HABP4_PAIRBP1-bd"/>
</dbReference>
<protein>
    <recommendedName>
        <fullName evidence="4">Hyaluronan/mRNA-binding protein domain-containing protein</fullName>
    </recommendedName>
</protein>
<dbReference type="GO" id="GO:0005634">
    <property type="term" value="C:nucleus"/>
    <property type="evidence" value="ECO:0007669"/>
    <property type="project" value="TreeGrafter"/>
</dbReference>
<sequence length="331" mass="34859">MSIASKNLYDLLGNDADQDPDREPEPPTKAIDKPAARTGKRNAPAEAPARTAPSTGGRQRDTNNANDNAFKDRGVGHDRNRARGTGDRGEIDGNRERGRGRDTRGRGRGRGSGGAIAGDRHSKTGIAEHDKQAAHGWGGATGNDEWTDEQAGDAIAKADEKEATKEDATTEANAEPEAEAEPEDKTKSYAAWLAEQAEKKLALGSTEVRKPNEGSSKKFPEGKAIEREEEDFFAGSTGKAKRERERKQKNIVELDDSRLHAAGRQDIRGGRGGGRGRGEGRGRGRGEGRGEGRGRGGGEGGGGGFRGRGGRGGQSGPNITDSSAFPSLGSA</sequence>
<feature type="compositionally biased region" description="Polar residues" evidence="3">
    <location>
        <begin position="316"/>
        <end position="331"/>
    </location>
</feature>
<evidence type="ECO:0000256" key="2">
    <source>
        <dbReference type="ARBA" id="ARBA00022490"/>
    </source>
</evidence>
<dbReference type="AlphaFoldDB" id="A0A6A5Z5W7"/>
<feature type="compositionally biased region" description="Polar residues" evidence="3">
    <location>
        <begin position="52"/>
        <end position="67"/>
    </location>
</feature>
<dbReference type="PANTHER" id="PTHR12299">
    <property type="entry name" value="HYALURONIC ACID-BINDING PROTEIN 4"/>
    <property type="match status" value="1"/>
</dbReference>
<dbReference type="InterPro" id="IPR039764">
    <property type="entry name" value="HABP4/SERBP1-like"/>
</dbReference>
<feature type="region of interest" description="Disordered" evidence="3">
    <location>
        <begin position="201"/>
        <end position="331"/>
    </location>
</feature>
<accession>A0A6A5Z5W7</accession>
<dbReference type="InterPro" id="IPR019084">
    <property type="entry name" value="STM1-like_N"/>
</dbReference>
<evidence type="ECO:0000259" key="4">
    <source>
        <dbReference type="SMART" id="SM01233"/>
    </source>
</evidence>
<feature type="compositionally biased region" description="Basic and acidic residues" evidence="3">
    <location>
        <begin position="19"/>
        <end position="35"/>
    </location>
</feature>
<evidence type="ECO:0000313" key="6">
    <source>
        <dbReference type="Proteomes" id="UP000799770"/>
    </source>
</evidence>
<dbReference type="EMBL" id="ML977325">
    <property type="protein sequence ID" value="KAF2114413.1"/>
    <property type="molecule type" value="Genomic_DNA"/>
</dbReference>
<feature type="compositionally biased region" description="Basic and acidic residues" evidence="3">
    <location>
        <begin position="201"/>
        <end position="226"/>
    </location>
</feature>
<dbReference type="Gene3D" id="6.10.140.1040">
    <property type="match status" value="1"/>
</dbReference>
<feature type="compositionally biased region" description="Basic and acidic residues" evidence="3">
    <location>
        <begin position="276"/>
        <end position="296"/>
    </location>
</feature>
<feature type="compositionally biased region" description="Basic and acidic residues" evidence="3">
    <location>
        <begin position="156"/>
        <end position="168"/>
    </location>
</feature>
<dbReference type="Proteomes" id="UP000799770">
    <property type="component" value="Unassembled WGS sequence"/>
</dbReference>
<feature type="compositionally biased region" description="Basic and acidic residues" evidence="3">
    <location>
        <begin position="118"/>
        <end position="133"/>
    </location>
</feature>
<comment type="subcellular location">
    <subcellularLocation>
        <location evidence="1">Cytoplasm</location>
    </subcellularLocation>
</comment>
<dbReference type="GO" id="GO:0005737">
    <property type="term" value="C:cytoplasm"/>
    <property type="evidence" value="ECO:0007669"/>
    <property type="project" value="UniProtKB-SubCell"/>
</dbReference>
<evidence type="ECO:0000256" key="1">
    <source>
        <dbReference type="ARBA" id="ARBA00004496"/>
    </source>
</evidence>
<feature type="compositionally biased region" description="Basic and acidic residues" evidence="3">
    <location>
        <begin position="240"/>
        <end position="269"/>
    </location>
</feature>
<gene>
    <name evidence="5" type="ORF">BDV96DRAFT_576726</name>
</gene>
<feature type="region of interest" description="Disordered" evidence="3">
    <location>
        <begin position="1"/>
        <end position="189"/>
    </location>
</feature>
<dbReference type="GO" id="GO:0003723">
    <property type="term" value="F:RNA binding"/>
    <property type="evidence" value="ECO:0007669"/>
    <property type="project" value="InterPro"/>
</dbReference>
<dbReference type="SMART" id="SM01233">
    <property type="entry name" value="HABP4_PAI-RBP1"/>
    <property type="match status" value="1"/>
</dbReference>
<keyword evidence="2" id="KW-0963">Cytoplasm</keyword>
<dbReference type="Pfam" id="PF04774">
    <property type="entry name" value="HABP4_PAI-RBP1"/>
    <property type="match status" value="1"/>
</dbReference>
<proteinExistence type="predicted"/>